<dbReference type="PROSITE" id="PS50943">
    <property type="entry name" value="HTH_CROC1"/>
    <property type="match status" value="1"/>
</dbReference>
<evidence type="ECO:0000259" key="1">
    <source>
        <dbReference type="PROSITE" id="PS50943"/>
    </source>
</evidence>
<sequence length="152" mass="17498">MKNTEGMYHYTESGLRNVWLRNGFTVHKTPYGDGVAIEDVDGLHKALALALTMKPRKLSSTEIRFLRKEMQMSQIALAAALDVNVQTLATWEKAKAKISGPADRMLRVLLKGHFNNNVHVRRLIETLNSLDQEHHEQMMIFQEEGRRWKQTV</sequence>
<dbReference type="Gene3D" id="1.10.260.40">
    <property type="entry name" value="lambda repressor-like DNA-binding domains"/>
    <property type="match status" value="1"/>
</dbReference>
<dbReference type="GeneID" id="57876548"/>
<evidence type="ECO:0000313" key="3">
    <source>
        <dbReference type="Proteomes" id="UP000001890"/>
    </source>
</evidence>
<dbReference type="Pfam" id="PF01381">
    <property type="entry name" value="HTH_3"/>
    <property type="match status" value="1"/>
</dbReference>
<dbReference type="GO" id="GO:0003677">
    <property type="term" value="F:DNA binding"/>
    <property type="evidence" value="ECO:0007669"/>
    <property type="project" value="InterPro"/>
</dbReference>
<protein>
    <recommendedName>
        <fullName evidence="1">HTH cro/C1-type domain-containing protein</fullName>
    </recommendedName>
</protein>
<proteinExistence type="predicted"/>
<gene>
    <name evidence="2" type="ordered locus">XALc_1235</name>
</gene>
<organism evidence="2 3">
    <name type="scientific">Xanthomonas albilineans (strain GPE PC73 / CFBP 7063)</name>
    <dbReference type="NCBI Taxonomy" id="380358"/>
    <lineage>
        <taxon>Bacteria</taxon>
        <taxon>Pseudomonadati</taxon>
        <taxon>Pseudomonadota</taxon>
        <taxon>Gammaproteobacteria</taxon>
        <taxon>Lysobacterales</taxon>
        <taxon>Lysobacteraceae</taxon>
        <taxon>Xanthomonas</taxon>
    </lineage>
</organism>
<dbReference type="RefSeq" id="WP_012915749.1">
    <property type="nucleotide sequence ID" value="NC_013722.1"/>
</dbReference>
<dbReference type="KEGG" id="xal:XALC_1235"/>
<feature type="domain" description="HTH cro/C1-type" evidence="1">
    <location>
        <begin position="63"/>
        <end position="99"/>
    </location>
</feature>
<dbReference type="SUPFAM" id="SSF47413">
    <property type="entry name" value="lambda repressor-like DNA-binding domains"/>
    <property type="match status" value="1"/>
</dbReference>
<reference evidence="2 3" key="1">
    <citation type="journal article" date="2009" name="BMC Genomics">
        <title>The complete genome sequence of Xanthomonas albilineans provides new insights into the reductive genome evolution of the xylem-limited Xanthomonadaceae.</title>
        <authorList>
            <person name="Pieretti I."/>
            <person name="Royer M."/>
            <person name="Barbe V."/>
            <person name="Carrere S."/>
            <person name="Koebnik R."/>
            <person name="Cociancich S."/>
            <person name="Couloux A."/>
            <person name="Darrasse A."/>
            <person name="Gouzy J."/>
            <person name="Jacques M.A."/>
            <person name="Lauber E."/>
            <person name="Manceau C."/>
            <person name="Mangenot S."/>
            <person name="Poussier S."/>
            <person name="Segurens B."/>
            <person name="Szurek B."/>
            <person name="Verdier V."/>
            <person name="Arlat M."/>
            <person name="Rott P."/>
        </authorList>
    </citation>
    <scope>NUCLEOTIDE SEQUENCE [LARGE SCALE GENOMIC DNA]</scope>
    <source>
        <strain evidence="3">GPE PC73 / CFBP 7063</strain>
    </source>
</reference>
<accession>D2UA16</accession>
<dbReference type="eggNOG" id="COG2944">
    <property type="taxonomic scope" value="Bacteria"/>
</dbReference>
<dbReference type="InterPro" id="IPR001387">
    <property type="entry name" value="Cro/C1-type_HTH"/>
</dbReference>
<evidence type="ECO:0000313" key="2">
    <source>
        <dbReference type="EMBL" id="CBA15745.1"/>
    </source>
</evidence>
<dbReference type="AlphaFoldDB" id="D2UA16"/>
<keyword evidence="3" id="KW-1185">Reference proteome</keyword>
<name>D2UA16_XANAP</name>
<dbReference type="InterPro" id="IPR010982">
    <property type="entry name" value="Lambda_DNA-bd_dom_sf"/>
</dbReference>
<dbReference type="EMBL" id="FP565176">
    <property type="protein sequence ID" value="CBA15745.1"/>
    <property type="molecule type" value="Genomic_DNA"/>
</dbReference>
<dbReference type="CDD" id="cd00093">
    <property type="entry name" value="HTH_XRE"/>
    <property type="match status" value="1"/>
</dbReference>
<dbReference type="Proteomes" id="UP000001890">
    <property type="component" value="Chromosome"/>
</dbReference>